<dbReference type="Gramene" id="mRNA:HanXRQr2_Chr16g0776541">
    <property type="protein sequence ID" value="mRNA:HanXRQr2_Chr16g0776541"/>
    <property type="gene ID" value="HanXRQr2_Chr16g0776541"/>
</dbReference>
<dbReference type="EMBL" id="MNCJ02000331">
    <property type="protein sequence ID" value="KAF5762424.1"/>
    <property type="molecule type" value="Genomic_DNA"/>
</dbReference>
<dbReference type="PANTHER" id="PTHR47512">
    <property type="entry name" value="EXPRESSED PROTEIN"/>
    <property type="match status" value="1"/>
</dbReference>
<organism evidence="1 2">
    <name type="scientific">Helianthus annuus</name>
    <name type="common">Common sunflower</name>
    <dbReference type="NCBI Taxonomy" id="4232"/>
    <lineage>
        <taxon>Eukaryota</taxon>
        <taxon>Viridiplantae</taxon>
        <taxon>Streptophyta</taxon>
        <taxon>Embryophyta</taxon>
        <taxon>Tracheophyta</taxon>
        <taxon>Spermatophyta</taxon>
        <taxon>Magnoliopsida</taxon>
        <taxon>eudicotyledons</taxon>
        <taxon>Gunneridae</taxon>
        <taxon>Pentapetalae</taxon>
        <taxon>asterids</taxon>
        <taxon>campanulids</taxon>
        <taxon>Asterales</taxon>
        <taxon>Asteraceae</taxon>
        <taxon>Asteroideae</taxon>
        <taxon>Heliantheae alliance</taxon>
        <taxon>Heliantheae</taxon>
        <taxon>Helianthus</taxon>
    </lineage>
</organism>
<reference evidence="1" key="2">
    <citation type="submission" date="2020-06" db="EMBL/GenBank/DDBJ databases">
        <title>Helianthus annuus Genome sequencing and assembly Release 2.</title>
        <authorList>
            <person name="Gouzy J."/>
            <person name="Langlade N."/>
            <person name="Munos S."/>
        </authorList>
    </citation>
    <scope>NUCLEOTIDE SEQUENCE</scope>
    <source>
        <tissue evidence="1">Leaves</tissue>
    </source>
</reference>
<protein>
    <submittedName>
        <fullName evidence="1">Uncharacterized protein</fullName>
    </submittedName>
</protein>
<dbReference type="AlphaFoldDB" id="A0A9K3DXM3"/>
<proteinExistence type="predicted"/>
<accession>A0A9K3DXM3</accession>
<dbReference type="PANTHER" id="PTHR47512:SF7">
    <property type="match status" value="1"/>
</dbReference>
<evidence type="ECO:0000313" key="1">
    <source>
        <dbReference type="EMBL" id="KAF5762424.1"/>
    </source>
</evidence>
<dbReference type="Proteomes" id="UP000215914">
    <property type="component" value="Unassembled WGS sequence"/>
</dbReference>
<name>A0A9K3DXM3_HELAN</name>
<dbReference type="OrthoDB" id="162989at2759"/>
<comment type="caution">
    <text evidence="1">The sequence shown here is derived from an EMBL/GenBank/DDBJ whole genome shotgun (WGS) entry which is preliminary data.</text>
</comment>
<reference evidence="1" key="1">
    <citation type="journal article" date="2017" name="Nature">
        <title>The sunflower genome provides insights into oil metabolism, flowering and Asterid evolution.</title>
        <authorList>
            <person name="Badouin H."/>
            <person name="Gouzy J."/>
            <person name="Grassa C.J."/>
            <person name="Murat F."/>
            <person name="Staton S.E."/>
            <person name="Cottret L."/>
            <person name="Lelandais-Briere C."/>
            <person name="Owens G.L."/>
            <person name="Carrere S."/>
            <person name="Mayjonade B."/>
            <person name="Legrand L."/>
            <person name="Gill N."/>
            <person name="Kane N.C."/>
            <person name="Bowers J.E."/>
            <person name="Hubner S."/>
            <person name="Bellec A."/>
            <person name="Berard A."/>
            <person name="Berges H."/>
            <person name="Blanchet N."/>
            <person name="Boniface M.C."/>
            <person name="Brunel D."/>
            <person name="Catrice O."/>
            <person name="Chaidir N."/>
            <person name="Claudel C."/>
            <person name="Donnadieu C."/>
            <person name="Faraut T."/>
            <person name="Fievet G."/>
            <person name="Helmstetter N."/>
            <person name="King M."/>
            <person name="Knapp S.J."/>
            <person name="Lai Z."/>
            <person name="Le Paslier M.C."/>
            <person name="Lippi Y."/>
            <person name="Lorenzon L."/>
            <person name="Mandel J.R."/>
            <person name="Marage G."/>
            <person name="Marchand G."/>
            <person name="Marquand E."/>
            <person name="Bret-Mestries E."/>
            <person name="Morien E."/>
            <person name="Nambeesan S."/>
            <person name="Nguyen T."/>
            <person name="Pegot-Espagnet P."/>
            <person name="Pouilly N."/>
            <person name="Raftis F."/>
            <person name="Sallet E."/>
            <person name="Schiex T."/>
            <person name="Thomas J."/>
            <person name="Vandecasteele C."/>
            <person name="Vares D."/>
            <person name="Vear F."/>
            <person name="Vautrin S."/>
            <person name="Crespi M."/>
            <person name="Mangin B."/>
            <person name="Burke J.M."/>
            <person name="Salse J."/>
            <person name="Munos S."/>
            <person name="Vincourt P."/>
            <person name="Rieseberg L.H."/>
            <person name="Langlade N.B."/>
        </authorList>
    </citation>
    <scope>NUCLEOTIDE SEQUENCE</scope>
    <source>
        <tissue evidence="1">Leaves</tissue>
    </source>
</reference>
<evidence type="ECO:0000313" key="2">
    <source>
        <dbReference type="Proteomes" id="UP000215914"/>
    </source>
</evidence>
<keyword evidence="2" id="KW-1185">Reference proteome</keyword>
<sequence>METPTSSSRTITRSQALVTRKIEESEKRVLKSRSALIDITNDSPIVGLAVGNMQTPSSTFYKKRMTVRESEEDESKYVTTPGSGEALLRDQVQTLLQKVEEEALIKRITFEPKNFGGSLMYVVAPTPANTPQLSENNNTGSESLAVSTVGSESFDLSQEEEIEEGLEKNVITKLLFRDFPERLEGYDSSLDDEDDESVWSVEVNASTTSDEHEVDEEFEVGYVDEMVDELCEVMIKICVDECAKYSGCLSG</sequence>
<gene>
    <name evidence="1" type="ORF">HanXRQr2_Chr16g0776541</name>
</gene>